<dbReference type="InterPro" id="IPR040921">
    <property type="entry name" value="Peptidase_S66C"/>
</dbReference>
<dbReference type="InterPro" id="IPR027478">
    <property type="entry name" value="LdcA_N"/>
</dbReference>
<keyword evidence="4" id="KW-0378">Hydrolase</keyword>
<feature type="active site" description="Charge relay system" evidence="6">
    <location>
        <position position="214"/>
    </location>
</feature>
<dbReference type="PANTHER" id="PTHR30237">
    <property type="entry name" value="MURAMOYLTETRAPEPTIDE CARBOXYPEPTIDASE"/>
    <property type="match status" value="1"/>
</dbReference>
<dbReference type="InterPro" id="IPR029062">
    <property type="entry name" value="Class_I_gatase-like"/>
</dbReference>
<dbReference type="SUPFAM" id="SSF141986">
    <property type="entry name" value="LD-carboxypeptidase A C-terminal domain-like"/>
    <property type="match status" value="1"/>
</dbReference>
<gene>
    <name evidence="9" type="ORF">SY83_01830</name>
</gene>
<dbReference type="EMBL" id="CP011388">
    <property type="protein sequence ID" value="ANE45276.1"/>
    <property type="molecule type" value="Genomic_DNA"/>
</dbReference>
<dbReference type="Pfam" id="PF17676">
    <property type="entry name" value="Peptidase_S66C"/>
    <property type="match status" value="1"/>
</dbReference>
<proteinExistence type="inferred from homology"/>
<dbReference type="PANTHER" id="PTHR30237:SF2">
    <property type="entry name" value="MUREIN TETRAPEPTIDE CARBOXYPEPTIDASE"/>
    <property type="match status" value="1"/>
</dbReference>
<dbReference type="GO" id="GO:0008236">
    <property type="term" value="F:serine-type peptidase activity"/>
    <property type="evidence" value="ECO:0007669"/>
    <property type="project" value="UniProtKB-KW"/>
</dbReference>
<dbReference type="InterPro" id="IPR027461">
    <property type="entry name" value="Carboxypeptidase_A_C_sf"/>
</dbReference>
<dbReference type="Gene3D" id="3.40.50.10740">
    <property type="entry name" value="Class I glutamine amidotransferase-like"/>
    <property type="match status" value="1"/>
</dbReference>
<dbReference type="Proteomes" id="UP000076927">
    <property type="component" value="Chromosome"/>
</dbReference>
<evidence type="ECO:0000256" key="2">
    <source>
        <dbReference type="ARBA" id="ARBA00022645"/>
    </source>
</evidence>
<feature type="active site" description="Charge relay system" evidence="6">
    <location>
        <position position="284"/>
    </location>
</feature>
<feature type="active site" description="Nucleophile" evidence="6">
    <location>
        <position position="117"/>
    </location>
</feature>
<dbReference type="Gene3D" id="3.50.30.60">
    <property type="entry name" value="LD-carboxypeptidase A C-terminal domain-like"/>
    <property type="match status" value="1"/>
</dbReference>
<keyword evidence="5" id="KW-0720">Serine protease</keyword>
<feature type="domain" description="LD-carboxypeptidase N-terminal" evidence="7">
    <location>
        <begin position="21"/>
        <end position="137"/>
    </location>
</feature>
<accession>A0A172TEC0</accession>
<evidence type="ECO:0000256" key="3">
    <source>
        <dbReference type="ARBA" id="ARBA00022670"/>
    </source>
</evidence>
<dbReference type="SUPFAM" id="SSF52317">
    <property type="entry name" value="Class I glutamine amidotransferase-like"/>
    <property type="match status" value="1"/>
</dbReference>
<dbReference type="PIRSF" id="PIRSF028757">
    <property type="entry name" value="LD-carboxypeptidase"/>
    <property type="match status" value="1"/>
</dbReference>
<dbReference type="Pfam" id="PF02016">
    <property type="entry name" value="Peptidase_S66"/>
    <property type="match status" value="1"/>
</dbReference>
<protein>
    <submittedName>
        <fullName evidence="9">Peptidase S66</fullName>
    </submittedName>
</protein>
<reference evidence="9 10" key="1">
    <citation type="submission" date="2015-01" db="EMBL/GenBank/DDBJ databases">
        <title>Paenibacillus swuensis/DY6/whole genome sequencing.</title>
        <authorList>
            <person name="Kim M.K."/>
            <person name="Srinivasan S."/>
            <person name="Lee J.-J."/>
        </authorList>
    </citation>
    <scope>NUCLEOTIDE SEQUENCE [LARGE SCALE GENOMIC DNA]</scope>
    <source>
        <strain evidence="9 10">DY6</strain>
    </source>
</reference>
<evidence type="ECO:0000259" key="7">
    <source>
        <dbReference type="Pfam" id="PF02016"/>
    </source>
</evidence>
<evidence type="ECO:0000256" key="1">
    <source>
        <dbReference type="ARBA" id="ARBA00010233"/>
    </source>
</evidence>
<dbReference type="InterPro" id="IPR040449">
    <property type="entry name" value="Peptidase_S66_N"/>
</dbReference>
<dbReference type="AlphaFoldDB" id="A0A172TEC0"/>
<dbReference type="STRING" id="1178515.SY83_01830"/>
<evidence type="ECO:0000259" key="8">
    <source>
        <dbReference type="Pfam" id="PF17676"/>
    </source>
</evidence>
<evidence type="ECO:0000256" key="5">
    <source>
        <dbReference type="ARBA" id="ARBA00022825"/>
    </source>
</evidence>
<dbReference type="OrthoDB" id="9807329at2"/>
<feature type="domain" description="LD-carboxypeptidase C-terminal" evidence="8">
    <location>
        <begin position="183"/>
        <end position="299"/>
    </location>
</feature>
<dbReference type="CDD" id="cd07025">
    <property type="entry name" value="Peptidase_S66"/>
    <property type="match status" value="1"/>
</dbReference>
<keyword evidence="2" id="KW-0121">Carboxypeptidase</keyword>
<sequence>MRTSMSVHRIKPRALVPGNTVGITAPASPGDWEQMKSAAAYLEQLGLRVQVGNTVLKQHGYLSGTDAERAEELNAMFADPGIHAILCARGGYGTPRIADRLDYEMIRANPKVFWGYSDITFLHAAIGKLSGLVTFHGPMMIDLCKMDVNPLTVQNLQLLVQPGVLCYTEEIAPLDVLVEGVASGPLIGGNLSLIVSTLGTPYEIDTTGALLFIEDIDEEPYRIDRMLNQLRLAGKFADAAGMVIGDFNNCAPRKRKVSLSLDEVIQDHIVAAGKPVMAGFRIGHCSPNIALPLGIEATMNTYEKRLECHEPGTYA</sequence>
<evidence type="ECO:0000313" key="9">
    <source>
        <dbReference type="EMBL" id="ANE45276.1"/>
    </source>
</evidence>
<keyword evidence="3" id="KW-0645">Protease</keyword>
<evidence type="ECO:0000256" key="4">
    <source>
        <dbReference type="ARBA" id="ARBA00022801"/>
    </source>
</evidence>
<dbReference type="GO" id="GO:0004180">
    <property type="term" value="F:carboxypeptidase activity"/>
    <property type="evidence" value="ECO:0007669"/>
    <property type="project" value="UniProtKB-KW"/>
</dbReference>
<dbReference type="KEGG" id="pswu:SY83_01830"/>
<dbReference type="GO" id="GO:0006508">
    <property type="term" value="P:proteolysis"/>
    <property type="evidence" value="ECO:0007669"/>
    <property type="project" value="UniProtKB-KW"/>
</dbReference>
<dbReference type="InterPro" id="IPR003507">
    <property type="entry name" value="S66_fam"/>
</dbReference>
<evidence type="ECO:0000256" key="6">
    <source>
        <dbReference type="PIRSR" id="PIRSR028757-1"/>
    </source>
</evidence>
<evidence type="ECO:0000313" key="10">
    <source>
        <dbReference type="Proteomes" id="UP000076927"/>
    </source>
</evidence>
<keyword evidence="10" id="KW-1185">Reference proteome</keyword>
<name>A0A172TEC0_9BACL</name>
<dbReference type="PATRIC" id="fig|1178515.4.peg.344"/>
<comment type="similarity">
    <text evidence="1">Belongs to the peptidase S66 family.</text>
</comment>
<organism evidence="9 10">
    <name type="scientific">Paenibacillus swuensis</name>
    <dbReference type="NCBI Taxonomy" id="1178515"/>
    <lineage>
        <taxon>Bacteria</taxon>
        <taxon>Bacillati</taxon>
        <taxon>Bacillota</taxon>
        <taxon>Bacilli</taxon>
        <taxon>Bacillales</taxon>
        <taxon>Paenibacillaceae</taxon>
        <taxon>Paenibacillus</taxon>
    </lineage>
</organism>